<sequence length="561" mass="62209">MSSKLKMPPRFKGATKPFTPEKGFASWPDLIAASKGQWETDVKSAAGPRVLIGSNTGMHGAVTNLDGVLAAGLTKAGAQVGRVFCDGSMPACLMPTYGEATPPDMIAEFGLVNRLCKACFNRGTNNHRPMGLPEFRYSDHLKQEDFSEAQSLAASVDLASISDWKLDGIAVGEHALAGALRYYATGDLEGQPRAEEVQRRYLEGAILTKRVYERIIAAWKPEVCVLHHGIYSPQGIAADVCRKAGVRVVTWVVAYRKNCFIFSHDDTYHHTMMSEPVETWEELDMSEAVRAEVRAYLESRASGGKDWIYFHEEPDSDFKSFAEKKGIDLSKPVVSMLTNVMWDAQLHYPANAFPGMKDWIIDSIRYFIDRPDLEVVIRVHPAEVRGAIPSRQRVIDEVKKAFPELPRHIHIIAPDEDASTYALAHASNAVIIYGTKMGTELTPLGKPVIVAGEAWIRNKGVTQDASDKPHYFKLLDQLPAAPGQWAPDRERALRYAYHFFFRRMIPLPFLQPNGTGAMFDIEVPSVDELAPGKWPGLDTITRGILDGAPFVFNAEHQGGDL</sequence>
<evidence type="ECO:0000313" key="2">
    <source>
        <dbReference type="Proteomes" id="UP000265845"/>
    </source>
</evidence>
<comment type="caution">
    <text evidence="1">The sequence shown here is derived from an EMBL/GenBank/DDBJ whole genome shotgun (WGS) entry which is preliminary data.</text>
</comment>
<dbReference type="Proteomes" id="UP000265845">
    <property type="component" value="Unassembled WGS sequence"/>
</dbReference>
<dbReference type="GO" id="GO:0015774">
    <property type="term" value="P:polysaccharide transport"/>
    <property type="evidence" value="ECO:0007669"/>
    <property type="project" value="InterPro"/>
</dbReference>
<evidence type="ECO:0000313" key="1">
    <source>
        <dbReference type="EMBL" id="RIJ32159.1"/>
    </source>
</evidence>
<protein>
    <submittedName>
        <fullName evidence="1">Capsule biosynthesis protein</fullName>
    </submittedName>
</protein>
<dbReference type="AlphaFoldDB" id="A0A399RQC9"/>
<dbReference type="EMBL" id="QWGA01000003">
    <property type="protein sequence ID" value="RIJ32159.1"/>
    <property type="molecule type" value="Genomic_DNA"/>
</dbReference>
<dbReference type="RefSeq" id="WP_119453644.1">
    <property type="nucleotide sequence ID" value="NZ_QWGA01000003.1"/>
</dbReference>
<reference evidence="1 2" key="1">
    <citation type="submission" date="2018-08" db="EMBL/GenBank/DDBJ databases">
        <title>Henriciella mobilis sp. nov., isolated from seawater.</title>
        <authorList>
            <person name="Cheng H."/>
            <person name="Wu Y.-H."/>
            <person name="Xu X.-W."/>
            <person name="Guo L.-L."/>
        </authorList>
    </citation>
    <scope>NUCLEOTIDE SEQUENCE [LARGE SCALE GENOMIC DNA]</scope>
    <source>
        <strain evidence="1 2">CCUG67844</strain>
    </source>
</reference>
<accession>A0A399RQC9</accession>
<proteinExistence type="predicted"/>
<keyword evidence="2" id="KW-1185">Reference proteome</keyword>
<name>A0A399RQC9_9PROT</name>
<organism evidence="1 2">
    <name type="scientific">Henriciella algicola</name>
    <dbReference type="NCBI Taxonomy" id="1608422"/>
    <lineage>
        <taxon>Bacteria</taxon>
        <taxon>Pseudomonadati</taxon>
        <taxon>Pseudomonadota</taxon>
        <taxon>Alphaproteobacteria</taxon>
        <taxon>Hyphomonadales</taxon>
        <taxon>Hyphomonadaceae</taxon>
        <taxon>Henriciella</taxon>
    </lineage>
</organism>
<dbReference type="GO" id="GO:0000271">
    <property type="term" value="P:polysaccharide biosynthetic process"/>
    <property type="evidence" value="ECO:0007669"/>
    <property type="project" value="InterPro"/>
</dbReference>
<dbReference type="OrthoDB" id="581047at2"/>
<dbReference type="InterPro" id="IPR007833">
    <property type="entry name" value="Capsule_polysaccharide_synth"/>
</dbReference>
<gene>
    <name evidence="1" type="ORF">D1222_08015</name>
</gene>
<dbReference type="Pfam" id="PF05159">
    <property type="entry name" value="Capsule_synth"/>
    <property type="match status" value="1"/>
</dbReference>